<dbReference type="AlphaFoldDB" id="A0A2X4YNW1"/>
<dbReference type="Gene3D" id="2.70.98.10">
    <property type="match status" value="1"/>
</dbReference>
<dbReference type="RefSeq" id="WP_066145135.1">
    <property type="nucleotide sequence ID" value="NZ_CBCSGM010000007.1"/>
</dbReference>
<sequence>MHQISKGNDGNYQIYELTDSVANACLKVAPERGGIITGFTVHGEEILFLNKETFQDEAVNVRGGIPILFPISGQLEQGKYEWEGIPYKMRNHGFARNNPWEVIETNTDGHAAITIRLNSNKETKESYPFDFEVIFTYILKGNMLTIDQAYTNKSVDDMPIYAGFHPYFKSTKKNISYDTDAITYLDNDELQVKKVIDGLDLSNKKEAFVLLDAKKKEIAFELPDLNKKVRMTYGDEFKYVYLWTEQDQDFICVEPWMAMTNEFNRKKELYLVAPGETVKTTVTISVD</sequence>
<dbReference type="KEGG" id="blen:NCTC4824_00859"/>
<dbReference type="PANTHER" id="PTHR11122:SF13">
    <property type="entry name" value="GLUCOSE-6-PHOSPHATE 1-EPIMERASE"/>
    <property type="match status" value="1"/>
</dbReference>
<dbReference type="EMBL" id="LS483476">
    <property type="protein sequence ID" value="SQI53385.1"/>
    <property type="molecule type" value="Genomic_DNA"/>
</dbReference>
<organism evidence="1 2">
    <name type="scientific">Lederbergia lenta</name>
    <name type="common">Bacillus lentus</name>
    <dbReference type="NCBI Taxonomy" id="1467"/>
    <lineage>
        <taxon>Bacteria</taxon>
        <taxon>Bacillati</taxon>
        <taxon>Bacillota</taxon>
        <taxon>Bacilli</taxon>
        <taxon>Bacillales</taxon>
        <taxon>Bacillaceae</taxon>
        <taxon>Lederbergia</taxon>
    </lineage>
</organism>
<accession>A0A2X4YNW1</accession>
<gene>
    <name evidence="1" type="primary">yeaD</name>
    <name evidence="1" type="ORF">NCTC4824_00859</name>
</gene>
<proteinExistence type="predicted"/>
<dbReference type="GO" id="GO:0030246">
    <property type="term" value="F:carbohydrate binding"/>
    <property type="evidence" value="ECO:0007669"/>
    <property type="project" value="InterPro"/>
</dbReference>
<evidence type="ECO:0000313" key="2">
    <source>
        <dbReference type="Proteomes" id="UP000249134"/>
    </source>
</evidence>
<dbReference type="STRING" id="1348624.GCA_001591545_03399"/>
<dbReference type="InterPro" id="IPR011013">
    <property type="entry name" value="Gal_mutarotase_sf_dom"/>
</dbReference>
<dbReference type="SUPFAM" id="SSF74650">
    <property type="entry name" value="Galactose mutarotase-like"/>
    <property type="match status" value="1"/>
</dbReference>
<reference evidence="1 2" key="1">
    <citation type="submission" date="2018-06" db="EMBL/GenBank/DDBJ databases">
        <authorList>
            <consortium name="Pathogen Informatics"/>
            <person name="Doyle S."/>
        </authorList>
    </citation>
    <scope>NUCLEOTIDE SEQUENCE [LARGE SCALE GENOMIC DNA]</scope>
    <source>
        <strain evidence="1 2">NCTC4824</strain>
    </source>
</reference>
<evidence type="ECO:0000313" key="1">
    <source>
        <dbReference type="EMBL" id="SQI53385.1"/>
    </source>
</evidence>
<dbReference type="PANTHER" id="PTHR11122">
    <property type="entry name" value="APOSPORY-ASSOCIATED PROTEIN C-RELATED"/>
    <property type="match status" value="1"/>
</dbReference>
<dbReference type="InterPro" id="IPR008183">
    <property type="entry name" value="Aldose_1/G6P_1-epimerase"/>
</dbReference>
<dbReference type="GO" id="GO:0047938">
    <property type="term" value="F:glucose-6-phosphate 1-epimerase activity"/>
    <property type="evidence" value="ECO:0007669"/>
    <property type="project" value="UniProtKB-EC"/>
</dbReference>
<dbReference type="EC" id="5.1.3.15" evidence="1"/>
<dbReference type="Proteomes" id="UP000249134">
    <property type="component" value="Chromosome 1"/>
</dbReference>
<name>A0A2X4YNW1_LEDLE</name>
<protein>
    <submittedName>
        <fullName evidence="1">Aldose 1-epimerase</fullName>
        <ecNumber evidence="1">5.1.3.15</ecNumber>
    </submittedName>
</protein>
<dbReference type="InterPro" id="IPR014718">
    <property type="entry name" value="GH-type_carb-bd"/>
</dbReference>
<dbReference type="GO" id="GO:0005975">
    <property type="term" value="P:carbohydrate metabolic process"/>
    <property type="evidence" value="ECO:0007669"/>
    <property type="project" value="InterPro"/>
</dbReference>
<dbReference type="Pfam" id="PF01263">
    <property type="entry name" value="Aldose_epim"/>
    <property type="match status" value="1"/>
</dbReference>
<keyword evidence="1" id="KW-0413">Isomerase</keyword>
<keyword evidence="2" id="KW-1185">Reference proteome</keyword>